<evidence type="ECO:0000313" key="1">
    <source>
        <dbReference type="EMBL" id="OMP09326.1"/>
    </source>
</evidence>
<keyword evidence="2" id="KW-1185">Reference proteome</keyword>
<dbReference type="Proteomes" id="UP000187203">
    <property type="component" value="Unassembled WGS sequence"/>
</dbReference>
<dbReference type="AlphaFoldDB" id="A0A1R3KQF6"/>
<reference evidence="2" key="1">
    <citation type="submission" date="2013-09" db="EMBL/GenBank/DDBJ databases">
        <title>Corchorus olitorius genome sequencing.</title>
        <authorList>
            <person name="Alam M."/>
            <person name="Haque M.S."/>
            <person name="Islam M.S."/>
            <person name="Emdad E.M."/>
            <person name="Islam M.M."/>
            <person name="Ahmed B."/>
            <person name="Halim A."/>
            <person name="Hossen Q.M.M."/>
            <person name="Hossain M.Z."/>
            <person name="Ahmed R."/>
            <person name="Khan M.M."/>
            <person name="Islam R."/>
            <person name="Rashid M.M."/>
            <person name="Khan S.A."/>
            <person name="Rahman M.S."/>
            <person name="Alam M."/>
            <person name="Yahiya A.S."/>
            <person name="Khan M.S."/>
            <person name="Azam M.S."/>
            <person name="Haque T."/>
            <person name="Lashkar M.Z.H."/>
            <person name="Akhand A.I."/>
            <person name="Morshed G."/>
            <person name="Roy S."/>
            <person name="Uddin K.S."/>
            <person name="Rabeya T."/>
            <person name="Hossain A.S."/>
            <person name="Chowdhury A."/>
            <person name="Snigdha A.R."/>
            <person name="Mortoza M.S."/>
            <person name="Matin S.A."/>
            <person name="Hoque S.M.E."/>
            <person name="Islam M.K."/>
            <person name="Roy D.K."/>
            <person name="Haider R."/>
            <person name="Moosa M.M."/>
            <person name="Elias S.M."/>
            <person name="Hasan A.M."/>
            <person name="Jahan S."/>
            <person name="Shafiuddin M."/>
            <person name="Mahmood N."/>
            <person name="Shommy N.S."/>
        </authorList>
    </citation>
    <scope>NUCLEOTIDE SEQUENCE [LARGE SCALE GENOMIC DNA]</scope>
    <source>
        <strain evidence="2">cv. O-4</strain>
    </source>
</reference>
<comment type="caution">
    <text evidence="1">The sequence shown here is derived from an EMBL/GenBank/DDBJ whole genome shotgun (WGS) entry which is preliminary data.</text>
</comment>
<evidence type="ECO:0000313" key="2">
    <source>
        <dbReference type="Proteomes" id="UP000187203"/>
    </source>
</evidence>
<gene>
    <name evidence="1" type="ORF">COLO4_05602</name>
</gene>
<protein>
    <submittedName>
        <fullName evidence="1">Uncharacterized protein</fullName>
    </submittedName>
</protein>
<organism evidence="1 2">
    <name type="scientific">Corchorus olitorius</name>
    <dbReference type="NCBI Taxonomy" id="93759"/>
    <lineage>
        <taxon>Eukaryota</taxon>
        <taxon>Viridiplantae</taxon>
        <taxon>Streptophyta</taxon>
        <taxon>Embryophyta</taxon>
        <taxon>Tracheophyta</taxon>
        <taxon>Spermatophyta</taxon>
        <taxon>Magnoliopsida</taxon>
        <taxon>eudicotyledons</taxon>
        <taxon>Gunneridae</taxon>
        <taxon>Pentapetalae</taxon>
        <taxon>rosids</taxon>
        <taxon>malvids</taxon>
        <taxon>Malvales</taxon>
        <taxon>Malvaceae</taxon>
        <taxon>Grewioideae</taxon>
        <taxon>Apeibeae</taxon>
        <taxon>Corchorus</taxon>
    </lineage>
</organism>
<proteinExistence type="predicted"/>
<accession>A0A1R3KQF6</accession>
<sequence length="36" mass="4124">MDGTWERKRKTLNLSFVGEEGDVESGTRTCKKTEPH</sequence>
<name>A0A1R3KQF6_9ROSI</name>
<dbReference type="EMBL" id="AWUE01012376">
    <property type="protein sequence ID" value="OMP09326.1"/>
    <property type="molecule type" value="Genomic_DNA"/>
</dbReference>